<dbReference type="GO" id="GO:0016757">
    <property type="term" value="F:glycosyltransferase activity"/>
    <property type="evidence" value="ECO:0007669"/>
    <property type="project" value="UniProtKB-KW"/>
</dbReference>
<feature type="transmembrane region" description="Helical" evidence="1">
    <location>
        <begin position="200"/>
        <end position="223"/>
    </location>
</feature>
<dbReference type="EMBL" id="CAKXYY010000002">
    <property type="protein sequence ID" value="CAH2350854.1"/>
    <property type="molecule type" value="Genomic_DNA"/>
</dbReference>
<name>A0A9P0QLR9_9ASCO</name>
<dbReference type="Pfam" id="PF05024">
    <property type="entry name" value="Gpi1"/>
    <property type="match status" value="2"/>
</dbReference>
<accession>A0A9P0QLR9</accession>
<feature type="transmembrane region" description="Helical" evidence="1">
    <location>
        <begin position="537"/>
        <end position="563"/>
    </location>
</feature>
<dbReference type="GO" id="GO:0006506">
    <property type="term" value="P:GPI anchor biosynthetic process"/>
    <property type="evidence" value="ECO:0007669"/>
    <property type="project" value="InterPro"/>
</dbReference>
<reference evidence="2" key="1">
    <citation type="submission" date="2022-03" db="EMBL/GenBank/DDBJ databases">
        <authorList>
            <person name="Legras J.-L."/>
            <person name="Devillers H."/>
            <person name="Grondin C."/>
        </authorList>
    </citation>
    <scope>NUCLEOTIDE SEQUENCE</scope>
    <source>
        <strain evidence="2">CLIB 1423</strain>
    </source>
</reference>
<keyword evidence="2" id="KW-0328">Glycosyltransferase</keyword>
<sequence length="694" mass="80221">MLGVLRKSRKKRSTGEFHILGFKYTNIYIVIQLATNVDTFNQQPVEGPLRGLQVIGTVNGKESSISGLNLVYNDSTDYPTIKSGENERFTFVLFQPPKYKNLEYLSIDPILLQSAEGDHGDYDPRDEKLKIINKKFNNIANPTITENTQPFNTEVLDIINQCYQIRSWYETWHRSSNNLKNQEHTGVSAKTYAKKLSRYIIFKPLTIIVACIQTIAIWLIHILNYEYGKNKREPNSRGIKITQFSAVFRQLELRLKQFNYFPIQFLCYLDRTLLYDENESMNNKNGLNKYSLALNLPIFNSNLNINNSNYINFHNSVWLIVNDILFGMSIQKLIFANYSAIAKFINETAIKKILFDDLYALISWVSFRHPAGFKLNNELGRFVGDLFLWTLRFWRLLCVDIFTISEKESSTGGWYVGGGDLGDAIKEIGGFGIKGFRVFDGKGPLTSPLFQTILSIICHIGVSFLVGFLIDYLQIISFHIYCFYYTSAKIYKRQVEILKSLFQLFCGKKYNVLRNRIDNLDNYSMAGGSGDYEVDQLLLGTLIFVVLILLLPTIFAFYLMFFLTRLLCLLLIYIGESLLVIMNFFPIFVILLKLKNSKRLQGGLTFTFITSNDENVTYLQLSNKSLTYKEIFKNFLKLFRNSKTFTLQSTIPNFVNGDPISLIQQNELKFNYLMLPRNYDQTINAWNHFTNTES</sequence>
<proteinExistence type="predicted"/>
<evidence type="ECO:0000256" key="1">
    <source>
        <dbReference type="SAM" id="Phobius"/>
    </source>
</evidence>
<evidence type="ECO:0000313" key="2">
    <source>
        <dbReference type="EMBL" id="CAH2350854.1"/>
    </source>
</evidence>
<keyword evidence="1" id="KW-0812">Transmembrane</keyword>
<gene>
    <name evidence="2" type="ORF">CLIB1423_02S06656</name>
</gene>
<organism evidence="2 3">
    <name type="scientific">[Candida] railenensis</name>
    <dbReference type="NCBI Taxonomy" id="45579"/>
    <lineage>
        <taxon>Eukaryota</taxon>
        <taxon>Fungi</taxon>
        <taxon>Dikarya</taxon>
        <taxon>Ascomycota</taxon>
        <taxon>Saccharomycotina</taxon>
        <taxon>Pichiomycetes</taxon>
        <taxon>Debaryomycetaceae</taxon>
        <taxon>Kurtzmaniella</taxon>
    </lineage>
</organism>
<keyword evidence="2" id="KW-0808">Transferase</keyword>
<dbReference type="GO" id="GO:0005783">
    <property type="term" value="C:endoplasmic reticulum"/>
    <property type="evidence" value="ECO:0007669"/>
    <property type="project" value="TreeGrafter"/>
</dbReference>
<dbReference type="InterPro" id="IPR007720">
    <property type="entry name" value="PigQ/GPI1"/>
</dbReference>
<evidence type="ECO:0000313" key="3">
    <source>
        <dbReference type="Proteomes" id="UP000837801"/>
    </source>
</evidence>
<dbReference type="AlphaFoldDB" id="A0A9P0QLR9"/>
<keyword evidence="1" id="KW-0472">Membrane</keyword>
<keyword evidence="1" id="KW-1133">Transmembrane helix</keyword>
<dbReference type="OrthoDB" id="70250at2759"/>
<dbReference type="GO" id="GO:0016020">
    <property type="term" value="C:membrane"/>
    <property type="evidence" value="ECO:0007669"/>
    <property type="project" value="InterPro"/>
</dbReference>
<protein>
    <submittedName>
        <fullName evidence="2">Phosphatidylinositol N-acetylglucosaminyltransferase subunit Gpi1p</fullName>
    </submittedName>
</protein>
<dbReference type="Proteomes" id="UP000837801">
    <property type="component" value="Unassembled WGS sequence"/>
</dbReference>
<feature type="transmembrane region" description="Helical" evidence="1">
    <location>
        <begin position="569"/>
        <end position="592"/>
    </location>
</feature>
<feature type="transmembrane region" description="Helical" evidence="1">
    <location>
        <begin position="460"/>
        <end position="484"/>
    </location>
</feature>
<dbReference type="PANTHER" id="PTHR21329:SF3">
    <property type="entry name" value="PHOSPHATIDYLINOSITOL N-ACETYLGLUCOSAMINYLTRANSFERASE SUBUNIT Q"/>
    <property type="match status" value="1"/>
</dbReference>
<keyword evidence="3" id="KW-1185">Reference proteome</keyword>
<dbReference type="PANTHER" id="PTHR21329">
    <property type="entry name" value="PHOSPHATIDYLINOSITOL N-ACETYLGLUCOSAMINYLTRANSFERASE SUBUNIT Q-RELATED"/>
    <property type="match status" value="1"/>
</dbReference>
<comment type="caution">
    <text evidence="2">The sequence shown here is derived from an EMBL/GenBank/DDBJ whole genome shotgun (WGS) entry which is preliminary data.</text>
</comment>